<evidence type="ECO:0000313" key="7">
    <source>
        <dbReference type="EMBL" id="MFC6178320.1"/>
    </source>
</evidence>
<evidence type="ECO:0000259" key="6">
    <source>
        <dbReference type="PROSITE" id="PS51096"/>
    </source>
</evidence>
<keyword evidence="7" id="KW-0418">Kinase</keyword>
<name>A0ABW1RSB5_9LACO</name>
<dbReference type="PANTHER" id="PTHR38594:SF1">
    <property type="entry name" value="PEP-DEPENDENT DIHYDROXYACETONE KINASE, PHOSPHORYL DONOR SUBUNIT DHAM"/>
    <property type="match status" value="1"/>
</dbReference>
<gene>
    <name evidence="7" type="primary">dhaM</name>
    <name evidence="7" type="ORF">ACFQGR_02750</name>
</gene>
<comment type="subunit">
    <text evidence="5">Homodimer. The dihydroxyacetone kinase complex is composed of a homodimer of DhaM, a homodimer of DhaK and the subunit DhaL.</text>
</comment>
<dbReference type="Proteomes" id="UP001596158">
    <property type="component" value="Unassembled WGS sequence"/>
</dbReference>
<dbReference type="NCBIfam" id="TIGR02364">
    <property type="entry name" value="dha_pts"/>
    <property type="match status" value="1"/>
</dbReference>
<evidence type="ECO:0000313" key="8">
    <source>
        <dbReference type="Proteomes" id="UP001596158"/>
    </source>
</evidence>
<evidence type="ECO:0000256" key="3">
    <source>
        <dbReference type="ARBA" id="ARBA00012095"/>
    </source>
</evidence>
<feature type="domain" description="PTS EIIA type-4" evidence="6">
    <location>
        <begin position="2"/>
        <end position="132"/>
    </location>
</feature>
<evidence type="ECO:0000256" key="4">
    <source>
        <dbReference type="ARBA" id="ARBA00022679"/>
    </source>
</evidence>
<dbReference type="InterPro" id="IPR036662">
    <property type="entry name" value="PTS_EIIA_man-typ_sf"/>
</dbReference>
<dbReference type="InterPro" id="IPR012844">
    <property type="entry name" value="DhaM_N"/>
</dbReference>
<comment type="catalytic activity">
    <reaction evidence="1">
        <text>dihydroxyacetone + phosphoenolpyruvate = dihydroxyacetone phosphate + pyruvate</text>
        <dbReference type="Rhea" id="RHEA:18381"/>
        <dbReference type="ChEBI" id="CHEBI:15361"/>
        <dbReference type="ChEBI" id="CHEBI:16016"/>
        <dbReference type="ChEBI" id="CHEBI:57642"/>
        <dbReference type="ChEBI" id="CHEBI:58702"/>
        <dbReference type="EC" id="2.7.1.121"/>
    </reaction>
</comment>
<dbReference type="Pfam" id="PF03610">
    <property type="entry name" value="EIIA-man"/>
    <property type="match status" value="1"/>
</dbReference>
<dbReference type="PANTHER" id="PTHR38594">
    <property type="entry name" value="PEP-DEPENDENT DIHYDROXYACETONE KINASE, PHOSPHORYL DONOR SUBUNIT DHAM"/>
    <property type="match status" value="1"/>
</dbReference>
<dbReference type="GO" id="GO:0047324">
    <property type="term" value="F:phosphoenolpyruvate-glycerone phosphotransferase activity"/>
    <property type="evidence" value="ECO:0007669"/>
    <property type="project" value="UniProtKB-EC"/>
</dbReference>
<dbReference type="SUPFAM" id="SSF53062">
    <property type="entry name" value="PTS system fructose IIA component-like"/>
    <property type="match status" value="1"/>
</dbReference>
<dbReference type="InterPro" id="IPR004701">
    <property type="entry name" value="PTS_EIIA_man-typ"/>
</dbReference>
<evidence type="ECO:0000256" key="1">
    <source>
        <dbReference type="ARBA" id="ARBA00001113"/>
    </source>
</evidence>
<dbReference type="EMBL" id="JBHSSG010000008">
    <property type="protein sequence ID" value="MFC6178320.1"/>
    <property type="molecule type" value="Genomic_DNA"/>
</dbReference>
<dbReference type="RefSeq" id="WP_042493042.1">
    <property type="nucleotide sequence ID" value="NZ_BJDT01000002.1"/>
</dbReference>
<organism evidence="7 8">
    <name type="scientific">Weissella sagaensis</name>
    <dbReference type="NCBI Taxonomy" id="2559928"/>
    <lineage>
        <taxon>Bacteria</taxon>
        <taxon>Bacillati</taxon>
        <taxon>Bacillota</taxon>
        <taxon>Bacilli</taxon>
        <taxon>Lactobacillales</taxon>
        <taxon>Lactobacillaceae</taxon>
        <taxon>Weissella</taxon>
    </lineage>
</organism>
<protein>
    <recommendedName>
        <fullName evidence="3">phosphoenolpyruvate--glycerone phosphotransferase</fullName>
        <ecNumber evidence="3">2.7.1.121</ecNumber>
    </recommendedName>
</protein>
<reference evidence="8" key="1">
    <citation type="journal article" date="2019" name="Int. J. Syst. Evol. Microbiol.">
        <title>The Global Catalogue of Microorganisms (GCM) 10K type strain sequencing project: providing services to taxonomists for standard genome sequencing and annotation.</title>
        <authorList>
            <consortium name="The Broad Institute Genomics Platform"/>
            <consortium name="The Broad Institute Genome Sequencing Center for Infectious Disease"/>
            <person name="Wu L."/>
            <person name="Ma J."/>
        </authorList>
    </citation>
    <scope>NUCLEOTIDE SEQUENCE [LARGE SCALE GENOMIC DNA]</scope>
    <source>
        <strain evidence="8">CCM 8924</strain>
    </source>
</reference>
<comment type="function">
    <text evidence="2">Component of the dihydroxyacetone kinase complex, which is responsible for the phosphoenolpyruvate (PEP)-dependent phosphorylation of dihydroxyacetone. DhaM serves as the phosphoryl donor. Is phosphorylated by phosphoenolpyruvate in an EI- and HPr-dependent reaction, and a phosphorelay system on histidine residues finally leads to phosphoryl transfer to DhaL and dihydroxyacetone.</text>
</comment>
<evidence type="ECO:0000256" key="5">
    <source>
        <dbReference type="ARBA" id="ARBA00046577"/>
    </source>
</evidence>
<dbReference type="PROSITE" id="PS51096">
    <property type="entry name" value="PTS_EIIA_TYPE_4"/>
    <property type="match status" value="1"/>
</dbReference>
<accession>A0ABW1RSB5</accession>
<dbReference type="EC" id="2.7.1.121" evidence="3"/>
<evidence type="ECO:0000256" key="2">
    <source>
        <dbReference type="ARBA" id="ARBA00002788"/>
    </source>
</evidence>
<keyword evidence="4 7" id="KW-0808">Transferase</keyword>
<sequence length="132" mass="14475">MKYNLLLVSHSQKVTDGLKELIEEMNISEDTEIYSLGGTRDGGIGSDVTRITDIIEASDSDTHFLAFADLGSAVLNVEMALDLINDEQKQRYHLIDVPLIEGAFAAAITVGVTDDLNTIITEAKKTVADKWY</sequence>
<comment type="caution">
    <text evidence="7">The sequence shown here is derived from an EMBL/GenBank/DDBJ whole genome shotgun (WGS) entry which is preliminary data.</text>
</comment>
<keyword evidence="8" id="KW-1185">Reference proteome</keyword>
<proteinExistence type="predicted"/>
<dbReference type="InterPro" id="IPR039643">
    <property type="entry name" value="DhaM"/>
</dbReference>
<dbReference type="Gene3D" id="3.40.50.510">
    <property type="entry name" value="Phosphotransferase system, mannose-type IIA component"/>
    <property type="match status" value="1"/>
</dbReference>